<dbReference type="InterPro" id="IPR002669">
    <property type="entry name" value="UreD"/>
</dbReference>
<evidence type="ECO:0000313" key="4">
    <source>
        <dbReference type="EMBL" id="MFD2547752.1"/>
    </source>
</evidence>
<accession>A0ABW5KIZ6</accession>
<evidence type="ECO:0000256" key="3">
    <source>
        <dbReference type="HAMAP-Rule" id="MF_01384"/>
    </source>
</evidence>
<name>A0ABW5KIZ6_9SPHI</name>
<comment type="subcellular location">
    <subcellularLocation>
        <location evidence="3">Cytoplasm</location>
    </subcellularLocation>
</comment>
<comment type="caution">
    <text evidence="4">The sequence shown here is derived from an EMBL/GenBank/DDBJ whole genome shotgun (WGS) entry which is preliminary data.</text>
</comment>
<dbReference type="PANTHER" id="PTHR33643:SF1">
    <property type="entry name" value="UREASE ACCESSORY PROTEIN D"/>
    <property type="match status" value="1"/>
</dbReference>
<gene>
    <name evidence="3" type="primary">ureD</name>
    <name evidence="4" type="ORF">ACFSR5_08855</name>
</gene>
<comment type="function">
    <text evidence="3">Required for maturation of urease via the functional incorporation of the urease nickel metallocenter.</text>
</comment>
<dbReference type="EMBL" id="JBHULR010000003">
    <property type="protein sequence ID" value="MFD2547752.1"/>
    <property type="molecule type" value="Genomic_DNA"/>
</dbReference>
<dbReference type="PANTHER" id="PTHR33643">
    <property type="entry name" value="UREASE ACCESSORY PROTEIN D"/>
    <property type="match status" value="1"/>
</dbReference>
<evidence type="ECO:0000256" key="2">
    <source>
        <dbReference type="ARBA" id="ARBA00023186"/>
    </source>
</evidence>
<dbReference type="RefSeq" id="WP_380902807.1">
    <property type="nucleotide sequence ID" value="NZ_JBHUEG010000007.1"/>
</dbReference>
<reference evidence="5" key="1">
    <citation type="journal article" date="2019" name="Int. J. Syst. Evol. Microbiol.">
        <title>The Global Catalogue of Microorganisms (GCM) 10K type strain sequencing project: providing services to taxonomists for standard genome sequencing and annotation.</title>
        <authorList>
            <consortium name="The Broad Institute Genomics Platform"/>
            <consortium name="The Broad Institute Genome Sequencing Center for Infectious Disease"/>
            <person name="Wu L."/>
            <person name="Ma J."/>
        </authorList>
    </citation>
    <scope>NUCLEOTIDE SEQUENCE [LARGE SCALE GENOMIC DNA]</scope>
    <source>
        <strain evidence="5">KCTC 42662</strain>
    </source>
</reference>
<keyword evidence="3" id="KW-0963">Cytoplasm</keyword>
<protein>
    <recommendedName>
        <fullName evidence="3">Urease accessory protein UreD</fullName>
    </recommendedName>
</protein>
<dbReference type="Proteomes" id="UP001597545">
    <property type="component" value="Unassembled WGS sequence"/>
</dbReference>
<evidence type="ECO:0000313" key="5">
    <source>
        <dbReference type="Proteomes" id="UP001597545"/>
    </source>
</evidence>
<comment type="similarity">
    <text evidence="1 3">Belongs to the UreD family.</text>
</comment>
<keyword evidence="3" id="KW-0996">Nickel insertion</keyword>
<dbReference type="Pfam" id="PF01774">
    <property type="entry name" value="UreD"/>
    <property type="match status" value="1"/>
</dbReference>
<dbReference type="HAMAP" id="MF_01384">
    <property type="entry name" value="UreD"/>
    <property type="match status" value="1"/>
</dbReference>
<keyword evidence="5" id="KW-1185">Reference proteome</keyword>
<sequence>MESAIKVNVAKEDRYSVLKESFHNAPYKLTHYGAPRAQPHLEMIIMSASPGIMDGDHLSIDISMLPETQLKLFTQSFNKLHPMKNGATQTTTAHVSDQAVFHYIPHPVTPFKDSIFKATNEIHLAGDAVLIWGDIIGAGRIHMKEAFLFESLHTKTKIFRDGKLVILDNQFLSPAQQPLQKILFFEGYTHQATFIFSAPFAKELKEELDEILTLEYTDICYGFTRAADDVILLRALGNDGELLYNFVGMLGQLCWDFTQHMQEEATKRAGSNAIVPNDKMVHVNPVRSRKTQVVETDKIEIAELKTKRSTKRKERGAHA</sequence>
<comment type="subunit">
    <text evidence="3">UreD, UreF and UreG form a complex that acts as a GTP-hydrolysis-dependent molecular chaperone, activating the urease apoprotein by helping to assemble the nickel containing metallocenter of UreC. The UreE protein probably delivers the nickel.</text>
</comment>
<organism evidence="4 5">
    <name type="scientific">Sphingobacterium suaedae</name>
    <dbReference type="NCBI Taxonomy" id="1686402"/>
    <lineage>
        <taxon>Bacteria</taxon>
        <taxon>Pseudomonadati</taxon>
        <taxon>Bacteroidota</taxon>
        <taxon>Sphingobacteriia</taxon>
        <taxon>Sphingobacteriales</taxon>
        <taxon>Sphingobacteriaceae</taxon>
        <taxon>Sphingobacterium</taxon>
    </lineage>
</organism>
<keyword evidence="2 3" id="KW-0143">Chaperone</keyword>
<proteinExistence type="inferred from homology"/>
<evidence type="ECO:0000256" key="1">
    <source>
        <dbReference type="ARBA" id="ARBA00007177"/>
    </source>
</evidence>